<keyword evidence="2" id="KW-0472">Membrane</keyword>
<feature type="transmembrane region" description="Helical" evidence="2">
    <location>
        <begin position="42"/>
        <end position="65"/>
    </location>
</feature>
<dbReference type="Pfam" id="PF03125">
    <property type="entry name" value="Sre"/>
    <property type="match status" value="2"/>
</dbReference>
<keyword evidence="3" id="KW-1185">Reference proteome</keyword>
<dbReference type="InterPro" id="IPR004151">
    <property type="entry name" value="7TM_GPCR_serpentine_rcpt_Sre"/>
</dbReference>
<dbReference type="PANTHER" id="PTHR47518">
    <property type="entry name" value="SERPENTINE RECEPTOR CLASS EPSILON-13-RELATED"/>
    <property type="match status" value="1"/>
</dbReference>
<feature type="transmembrane region" description="Helical" evidence="2">
    <location>
        <begin position="173"/>
        <end position="193"/>
    </location>
</feature>
<evidence type="ECO:0000256" key="1">
    <source>
        <dbReference type="ARBA" id="ARBA00006803"/>
    </source>
</evidence>
<organism evidence="3 4">
    <name type="scientific">Ditylenchus dipsaci</name>
    <dbReference type="NCBI Taxonomy" id="166011"/>
    <lineage>
        <taxon>Eukaryota</taxon>
        <taxon>Metazoa</taxon>
        <taxon>Ecdysozoa</taxon>
        <taxon>Nematoda</taxon>
        <taxon>Chromadorea</taxon>
        <taxon>Rhabditida</taxon>
        <taxon>Tylenchina</taxon>
        <taxon>Tylenchomorpha</taxon>
        <taxon>Sphaerularioidea</taxon>
        <taxon>Anguinidae</taxon>
        <taxon>Anguininae</taxon>
        <taxon>Ditylenchus</taxon>
    </lineage>
</organism>
<accession>A0A915CXM7</accession>
<feature type="transmembrane region" description="Helical" evidence="2">
    <location>
        <begin position="135"/>
        <end position="153"/>
    </location>
</feature>
<dbReference type="InterPro" id="IPR052854">
    <property type="entry name" value="Serpentine_rcpt_epsilon"/>
</dbReference>
<dbReference type="Proteomes" id="UP000887574">
    <property type="component" value="Unplaced"/>
</dbReference>
<proteinExistence type="inferred from homology"/>
<keyword evidence="2" id="KW-0812">Transmembrane</keyword>
<keyword evidence="2" id="KW-1133">Transmembrane helix</keyword>
<name>A0A915CXM7_9BILA</name>
<comment type="similarity">
    <text evidence="1">Belongs to the nematode receptor-like protein sre family.</text>
</comment>
<sequence length="397" mass="45150">MFGDLVSYYGIKSSYAHICCFPNYLLSIFVQDANRQAALGTIVTSFVSVALSLTEIFILASVTYFNEKRYNSRIFMKSGNSLSEAYQLSENIRTGKQLAPTFLCHFFNTLSLSVGSSLVYFKLVNIPSSQELLSLFFYFTLSFSNLCIQITVIRYHPILSKKAGLLYHDIKLYFCKCALWLTLIVSVSFMTGYDQIMQQDASQSLAIGALITYTGSVFLSFAEIFILSAMTVYNQQRYNRRIFIQKSHSLTESYQLSENIRTGKQLAPTFLLHFLNTIVTAMTSISFTYLLKTVKAKQFCLVLCFFIIGAANLGILTTVIKCHPILKRTSTDLCNRFKQNAFKWGKHFNAKRISQSQVTVTFPMPTTMDGSSLLNKTETEEYFKTLRTSWENHLLLS</sequence>
<dbReference type="PANTHER" id="PTHR47518:SF7">
    <property type="entry name" value="G_PROTEIN_RECEP_F1_2 DOMAIN-CONTAINING PROTEIN"/>
    <property type="match status" value="1"/>
</dbReference>
<dbReference type="GO" id="GO:0007606">
    <property type="term" value="P:sensory perception of chemical stimulus"/>
    <property type="evidence" value="ECO:0007669"/>
    <property type="project" value="InterPro"/>
</dbReference>
<evidence type="ECO:0000256" key="2">
    <source>
        <dbReference type="SAM" id="Phobius"/>
    </source>
</evidence>
<feature type="transmembrane region" description="Helical" evidence="2">
    <location>
        <begin position="296"/>
        <end position="320"/>
    </location>
</feature>
<protein>
    <submittedName>
        <fullName evidence="4">Gustatory receptor</fullName>
    </submittedName>
</protein>
<feature type="transmembrane region" description="Helical" evidence="2">
    <location>
        <begin position="205"/>
        <end position="233"/>
    </location>
</feature>
<feature type="transmembrane region" description="Helical" evidence="2">
    <location>
        <begin position="102"/>
        <end position="123"/>
    </location>
</feature>
<dbReference type="WBParaSite" id="jg13678.1">
    <property type="protein sequence ID" value="jg13678.1"/>
    <property type="gene ID" value="jg13678"/>
</dbReference>
<feature type="transmembrane region" description="Helical" evidence="2">
    <location>
        <begin position="270"/>
        <end position="290"/>
    </location>
</feature>
<reference evidence="4" key="1">
    <citation type="submission" date="2022-11" db="UniProtKB">
        <authorList>
            <consortium name="WormBaseParasite"/>
        </authorList>
    </citation>
    <scope>IDENTIFICATION</scope>
</reference>
<evidence type="ECO:0000313" key="4">
    <source>
        <dbReference type="WBParaSite" id="jg13678.1"/>
    </source>
</evidence>
<dbReference type="GO" id="GO:0016020">
    <property type="term" value="C:membrane"/>
    <property type="evidence" value="ECO:0007669"/>
    <property type="project" value="InterPro"/>
</dbReference>
<dbReference type="AlphaFoldDB" id="A0A915CXM7"/>
<evidence type="ECO:0000313" key="3">
    <source>
        <dbReference type="Proteomes" id="UP000887574"/>
    </source>
</evidence>